<dbReference type="OrthoDB" id="3239312at2"/>
<dbReference type="EMBL" id="RQSP01000001">
    <property type="protein sequence ID" value="KAB5608790.1"/>
    <property type="molecule type" value="Genomic_DNA"/>
</dbReference>
<keyword evidence="2" id="KW-0378">Hydrolase</keyword>
<sequence>MLNIPIFVILIGLLVYISNATAVPWNNEPTGQTIAALDADTSVTFAAKGHGTAELAAAGRYRVVTTVESVDSTRPSTGETQRVTVVVRRPDTAQTGLPGVVFMHGAGQGTAFDSFGDIAEDMASAGFVTAVLDKPSWSTEVFNRDYEGSAAAYDQVVDLLRRMPQVADAKVGIYATSESTWISAYLLDRDPRIAFQVLLSPMVFPMRQALGFLAAQDFALVGANDGYQSIVRRAFNADVSAFDLPNVDIDTLRPATYDIPTFVGYGAKDVMTAQVEGAEAILDMAHRAGNWDVTIRGYPVANHVLRLAQDSQAGTQFADEYVRDVIAWVSGVTQGLEQTSERVAGSTLYQSIPVPKELRAKPALTWYGLVLHGAMLVMLLAALVMASAALALRIRGRIVGRPFRLGFTYGFGRMLLTLTLTTIGVLLLFAAGIAQVVMAVVNLAWGGAPDDHPGLMQWSWPVIQGVCTLVVWAWSRLLARLIEVATGRGIMRLPPRTDSIRGVVSGREPVLATTRFARILFWVVATAMFLVLLMFAFWGLFIY</sequence>
<dbReference type="RefSeq" id="WP_151915877.1">
    <property type="nucleotide sequence ID" value="NZ_RQSP01000001.1"/>
</dbReference>
<dbReference type="Gene3D" id="3.40.50.1820">
    <property type="entry name" value="alpha/beta hydrolase"/>
    <property type="match status" value="1"/>
</dbReference>
<dbReference type="GO" id="GO:0016787">
    <property type="term" value="F:hydrolase activity"/>
    <property type="evidence" value="ECO:0007669"/>
    <property type="project" value="UniProtKB-KW"/>
</dbReference>
<feature type="transmembrane region" description="Helical" evidence="1">
    <location>
        <begin position="458"/>
        <end position="479"/>
    </location>
</feature>
<keyword evidence="1" id="KW-1133">Transmembrane helix</keyword>
<feature type="transmembrane region" description="Helical" evidence="1">
    <location>
        <begin position="415"/>
        <end position="438"/>
    </location>
</feature>
<protein>
    <submittedName>
        <fullName evidence="2">Alpha/beta hydrolase</fullName>
    </submittedName>
</protein>
<proteinExistence type="predicted"/>
<dbReference type="InterPro" id="IPR029058">
    <property type="entry name" value="AB_hydrolase_fold"/>
</dbReference>
<feature type="transmembrane region" description="Helical" evidence="1">
    <location>
        <begin position="366"/>
        <end position="394"/>
    </location>
</feature>
<dbReference type="AlphaFoldDB" id="A0A5N5RPB0"/>
<evidence type="ECO:0000313" key="2">
    <source>
        <dbReference type="EMBL" id="KAB5608790.1"/>
    </source>
</evidence>
<name>A0A5N5RPB0_9BIFI</name>
<organism evidence="2 3">
    <name type="scientific">Bifidobacterium jacchi</name>
    <dbReference type="NCBI Taxonomy" id="2490545"/>
    <lineage>
        <taxon>Bacteria</taxon>
        <taxon>Bacillati</taxon>
        <taxon>Actinomycetota</taxon>
        <taxon>Actinomycetes</taxon>
        <taxon>Bifidobacteriales</taxon>
        <taxon>Bifidobacteriaceae</taxon>
        <taxon>Bifidobacterium</taxon>
    </lineage>
</organism>
<comment type="caution">
    <text evidence="2">The sequence shown here is derived from an EMBL/GenBank/DDBJ whole genome shotgun (WGS) entry which is preliminary data.</text>
</comment>
<feature type="transmembrane region" description="Helical" evidence="1">
    <location>
        <begin position="519"/>
        <end position="541"/>
    </location>
</feature>
<evidence type="ECO:0000313" key="3">
    <source>
        <dbReference type="Proteomes" id="UP000326336"/>
    </source>
</evidence>
<reference evidence="2 3" key="1">
    <citation type="journal article" date="2019" name="Int. J. Syst. Evol. Microbiol.">
        <title>Bifidobacterium jacchi sp. nov., isolated from the faeces of a baby common marmoset (Callithrix jacchus).</title>
        <authorList>
            <person name="Modesto M."/>
            <person name="Watanabe K."/>
            <person name="Arita M."/>
            <person name="Satti M."/>
            <person name="Oki K."/>
            <person name="Sciavilla P."/>
            <person name="Patavino C."/>
            <person name="Camma C."/>
            <person name="Michelini S."/>
            <person name="Sgorbati B."/>
            <person name="Mattarelli P."/>
        </authorList>
    </citation>
    <scope>NUCLEOTIDE SEQUENCE [LARGE SCALE GENOMIC DNA]</scope>
    <source>
        <strain evidence="2 3">MRM 9.3</strain>
    </source>
</reference>
<dbReference type="Proteomes" id="UP000326336">
    <property type="component" value="Unassembled WGS sequence"/>
</dbReference>
<dbReference type="SUPFAM" id="SSF53474">
    <property type="entry name" value="alpha/beta-Hydrolases"/>
    <property type="match status" value="1"/>
</dbReference>
<gene>
    <name evidence="2" type="ORF">EHS19_00450</name>
</gene>
<keyword evidence="3" id="KW-1185">Reference proteome</keyword>
<accession>A0A5N5RPB0</accession>
<keyword evidence="1" id="KW-0812">Transmembrane</keyword>
<keyword evidence="1" id="KW-0472">Membrane</keyword>
<evidence type="ECO:0000256" key="1">
    <source>
        <dbReference type="SAM" id="Phobius"/>
    </source>
</evidence>